<sequence length="341" mass="36650">MGLFSQKKHFVLSGRTILITGASQGMGRGLAKICAQKGANVIIVARNIDKLKAAVEYISAAAANPQTQRFHYISADVTSAEENTRLLSEATTWNGGNPPDIVWANAGSAYPHLFIETSIETLRSQMDIDYWAAAYLAHATLQVWTKPTSNQANGTTSKASKGTEPLPRHFVMTSSVVVFAGLAGYGPYGPAKAAMRNLSDTLRSELALYNGARLHATDPLRIPKIRNHIVFPGGIQSPGLDAENKIKHPVTTKLEEDDKPQTEDEVATAAIAGLERGEYLITTAFLGSLMKAGMLGGSPRNGLGVVDTIMTGLSALIWSFVGPDMERKVWKWGKENGIGNT</sequence>
<evidence type="ECO:0000256" key="6">
    <source>
        <dbReference type="ARBA" id="ARBA00022919"/>
    </source>
</evidence>
<accession>A0A8E2E4L8</accession>
<dbReference type="SUPFAM" id="SSF51735">
    <property type="entry name" value="NAD(P)-binding Rossmann-fold domains"/>
    <property type="match status" value="1"/>
</dbReference>
<dbReference type="InterPro" id="IPR002347">
    <property type="entry name" value="SDR_fam"/>
</dbReference>
<feature type="domain" description="Ketoreductase" evidence="12">
    <location>
        <begin position="15"/>
        <end position="217"/>
    </location>
</feature>
<dbReference type="Gene3D" id="3.40.50.720">
    <property type="entry name" value="NAD(P)-binding Rossmann-like Domain"/>
    <property type="match status" value="1"/>
</dbReference>
<dbReference type="PANTHER" id="PTHR43550:SF3">
    <property type="entry name" value="3-KETODIHYDROSPHINGOSINE REDUCTASE"/>
    <property type="match status" value="1"/>
</dbReference>
<dbReference type="InterPro" id="IPR036291">
    <property type="entry name" value="NAD(P)-bd_dom_sf"/>
</dbReference>
<evidence type="ECO:0000313" key="14">
    <source>
        <dbReference type="Proteomes" id="UP000250266"/>
    </source>
</evidence>
<keyword evidence="5" id="KW-0521">NADP</keyword>
<evidence type="ECO:0000256" key="1">
    <source>
        <dbReference type="ARBA" id="ARBA00004240"/>
    </source>
</evidence>
<protein>
    <recommendedName>
        <fullName evidence="9">3-dehydrosphinganine reductase</fullName>
        <ecNumber evidence="9">1.1.1.102</ecNumber>
    </recommendedName>
</protein>
<evidence type="ECO:0000256" key="10">
    <source>
        <dbReference type="ARBA" id="ARBA00044737"/>
    </source>
</evidence>
<evidence type="ECO:0000256" key="5">
    <source>
        <dbReference type="ARBA" id="ARBA00022857"/>
    </source>
</evidence>
<keyword evidence="4" id="KW-0256">Endoplasmic reticulum</keyword>
<evidence type="ECO:0000313" key="13">
    <source>
        <dbReference type="EMBL" id="OCK77111.1"/>
    </source>
</evidence>
<evidence type="ECO:0000256" key="3">
    <source>
        <dbReference type="ARBA" id="ARBA00004991"/>
    </source>
</evidence>
<evidence type="ECO:0000256" key="8">
    <source>
        <dbReference type="ARBA" id="ARBA00023098"/>
    </source>
</evidence>
<dbReference type="SMART" id="SM00822">
    <property type="entry name" value="PKS_KR"/>
    <property type="match status" value="1"/>
</dbReference>
<dbReference type="OrthoDB" id="10267115at2759"/>
<comment type="catalytic activity">
    <reaction evidence="11">
        <text>sphinganine + NADP(+) = 3-oxosphinganine + NADPH + H(+)</text>
        <dbReference type="Rhea" id="RHEA:22640"/>
        <dbReference type="ChEBI" id="CHEBI:15378"/>
        <dbReference type="ChEBI" id="CHEBI:57783"/>
        <dbReference type="ChEBI" id="CHEBI:57817"/>
        <dbReference type="ChEBI" id="CHEBI:58299"/>
        <dbReference type="ChEBI" id="CHEBI:58349"/>
        <dbReference type="EC" id="1.1.1.102"/>
    </reaction>
    <physiologicalReaction direction="right-to-left" evidence="11">
        <dbReference type="Rhea" id="RHEA:22642"/>
    </physiologicalReaction>
</comment>
<evidence type="ECO:0000256" key="7">
    <source>
        <dbReference type="ARBA" id="ARBA00023002"/>
    </source>
</evidence>
<dbReference type="Pfam" id="PF00106">
    <property type="entry name" value="adh_short"/>
    <property type="match status" value="1"/>
</dbReference>
<dbReference type="EMBL" id="KV745154">
    <property type="protein sequence ID" value="OCK77111.1"/>
    <property type="molecule type" value="Genomic_DNA"/>
</dbReference>
<evidence type="ECO:0000259" key="12">
    <source>
        <dbReference type="SMART" id="SM00822"/>
    </source>
</evidence>
<dbReference type="InterPro" id="IPR045022">
    <property type="entry name" value="KDSR-like"/>
</dbReference>
<dbReference type="CDD" id="cd08939">
    <property type="entry name" value="KDSR-like_SDR_c"/>
    <property type="match status" value="1"/>
</dbReference>
<keyword evidence="7" id="KW-0560">Oxidoreductase</keyword>
<comment type="pathway">
    <text evidence="2">Lipid metabolism; sphingolipid metabolism.</text>
</comment>
<gene>
    <name evidence="13" type="ORF">K432DRAFT_436706</name>
</gene>
<evidence type="ECO:0000256" key="9">
    <source>
        <dbReference type="ARBA" id="ARBA00026112"/>
    </source>
</evidence>
<keyword evidence="6" id="KW-0746">Sphingolipid metabolism</keyword>
<keyword evidence="8" id="KW-0443">Lipid metabolism</keyword>
<dbReference type="GO" id="GO:0047560">
    <property type="term" value="F:3-dehydrosphinganine reductase activity"/>
    <property type="evidence" value="ECO:0007669"/>
    <property type="project" value="UniProtKB-EC"/>
</dbReference>
<dbReference type="PANTHER" id="PTHR43550">
    <property type="entry name" value="3-KETODIHYDROSPHINGOSINE REDUCTASE"/>
    <property type="match status" value="1"/>
</dbReference>
<dbReference type="AlphaFoldDB" id="A0A8E2E4L8"/>
<proteinExistence type="predicted"/>
<dbReference type="GO" id="GO:0030148">
    <property type="term" value="P:sphingolipid biosynthetic process"/>
    <property type="evidence" value="ECO:0007669"/>
    <property type="project" value="InterPro"/>
</dbReference>
<reference evidence="13 14" key="1">
    <citation type="journal article" date="2016" name="Nat. Commun.">
        <title>Ectomycorrhizal ecology is imprinted in the genome of the dominant symbiotic fungus Cenococcum geophilum.</title>
        <authorList>
            <consortium name="DOE Joint Genome Institute"/>
            <person name="Peter M."/>
            <person name="Kohler A."/>
            <person name="Ohm R.A."/>
            <person name="Kuo A."/>
            <person name="Krutzmann J."/>
            <person name="Morin E."/>
            <person name="Arend M."/>
            <person name="Barry K.W."/>
            <person name="Binder M."/>
            <person name="Choi C."/>
            <person name="Clum A."/>
            <person name="Copeland A."/>
            <person name="Grisel N."/>
            <person name="Haridas S."/>
            <person name="Kipfer T."/>
            <person name="LaButti K."/>
            <person name="Lindquist E."/>
            <person name="Lipzen A."/>
            <person name="Maire R."/>
            <person name="Meier B."/>
            <person name="Mihaltcheva S."/>
            <person name="Molinier V."/>
            <person name="Murat C."/>
            <person name="Poggeler S."/>
            <person name="Quandt C.A."/>
            <person name="Sperisen C."/>
            <person name="Tritt A."/>
            <person name="Tisserant E."/>
            <person name="Crous P.W."/>
            <person name="Henrissat B."/>
            <person name="Nehls U."/>
            <person name="Egli S."/>
            <person name="Spatafora J.W."/>
            <person name="Grigoriev I.V."/>
            <person name="Martin F.M."/>
        </authorList>
    </citation>
    <scope>NUCLEOTIDE SEQUENCE [LARGE SCALE GENOMIC DNA]</scope>
    <source>
        <strain evidence="13 14">CBS 459.81</strain>
    </source>
</reference>
<dbReference type="Proteomes" id="UP000250266">
    <property type="component" value="Unassembled WGS sequence"/>
</dbReference>
<keyword evidence="14" id="KW-1185">Reference proteome</keyword>
<dbReference type="PRINTS" id="PR00081">
    <property type="entry name" value="GDHRDH"/>
</dbReference>
<evidence type="ECO:0000256" key="2">
    <source>
        <dbReference type="ARBA" id="ARBA00004760"/>
    </source>
</evidence>
<organism evidence="13 14">
    <name type="scientific">Lepidopterella palustris CBS 459.81</name>
    <dbReference type="NCBI Taxonomy" id="1314670"/>
    <lineage>
        <taxon>Eukaryota</taxon>
        <taxon>Fungi</taxon>
        <taxon>Dikarya</taxon>
        <taxon>Ascomycota</taxon>
        <taxon>Pezizomycotina</taxon>
        <taxon>Dothideomycetes</taxon>
        <taxon>Pleosporomycetidae</taxon>
        <taxon>Mytilinidiales</taxon>
        <taxon>Argynnaceae</taxon>
        <taxon>Lepidopterella</taxon>
    </lineage>
</organism>
<comment type="pathway">
    <text evidence="3">Sphingolipid metabolism.</text>
</comment>
<comment type="subcellular location">
    <subcellularLocation>
        <location evidence="1">Endoplasmic reticulum</location>
    </subcellularLocation>
</comment>
<dbReference type="GO" id="GO:0005789">
    <property type="term" value="C:endoplasmic reticulum membrane"/>
    <property type="evidence" value="ECO:0007669"/>
    <property type="project" value="TreeGrafter"/>
</dbReference>
<dbReference type="InterPro" id="IPR057326">
    <property type="entry name" value="KR_dom"/>
</dbReference>
<comment type="function">
    <text evidence="10">Catalyzes the reduction of 3'-oxosphinganine (3-ketodihydrosphingosine/KDS) to sphinganine (dihydrosphingosine/DHS), the second step of de novo sphingolipid biosynthesis.</text>
</comment>
<evidence type="ECO:0000256" key="11">
    <source>
        <dbReference type="ARBA" id="ARBA00048930"/>
    </source>
</evidence>
<name>A0A8E2E4L8_9PEZI</name>
<evidence type="ECO:0000256" key="4">
    <source>
        <dbReference type="ARBA" id="ARBA00022824"/>
    </source>
</evidence>
<dbReference type="EC" id="1.1.1.102" evidence="9"/>
<dbReference type="GO" id="GO:0006666">
    <property type="term" value="P:3-keto-sphinganine metabolic process"/>
    <property type="evidence" value="ECO:0007669"/>
    <property type="project" value="InterPro"/>
</dbReference>